<protein>
    <submittedName>
        <fullName evidence="1">Uncharacterized protein</fullName>
    </submittedName>
</protein>
<evidence type="ECO:0000313" key="1">
    <source>
        <dbReference type="EMBL" id="KAL0563329.1"/>
    </source>
</evidence>
<dbReference type="EMBL" id="JBAHYK010003650">
    <property type="protein sequence ID" value="KAL0563329.1"/>
    <property type="molecule type" value="Genomic_DNA"/>
</dbReference>
<reference evidence="1 2" key="1">
    <citation type="submission" date="2024-02" db="EMBL/GenBank/DDBJ databases">
        <title>A draft genome for the cacao thread blight pathogen Marasmius crinis-equi.</title>
        <authorList>
            <person name="Cohen S.P."/>
            <person name="Baruah I.K."/>
            <person name="Amoako-Attah I."/>
            <person name="Bukari Y."/>
            <person name="Meinhardt L.W."/>
            <person name="Bailey B.A."/>
        </authorList>
    </citation>
    <scope>NUCLEOTIDE SEQUENCE [LARGE SCALE GENOMIC DNA]</scope>
    <source>
        <strain evidence="1 2">GH-76</strain>
    </source>
</reference>
<name>A0ABR3EKC2_9AGAR</name>
<comment type="caution">
    <text evidence="1">The sequence shown here is derived from an EMBL/GenBank/DDBJ whole genome shotgun (WGS) entry which is preliminary data.</text>
</comment>
<proteinExistence type="predicted"/>
<evidence type="ECO:0000313" key="2">
    <source>
        <dbReference type="Proteomes" id="UP001465976"/>
    </source>
</evidence>
<organism evidence="1 2">
    <name type="scientific">Marasmius crinis-equi</name>
    <dbReference type="NCBI Taxonomy" id="585013"/>
    <lineage>
        <taxon>Eukaryota</taxon>
        <taxon>Fungi</taxon>
        <taxon>Dikarya</taxon>
        <taxon>Basidiomycota</taxon>
        <taxon>Agaricomycotina</taxon>
        <taxon>Agaricomycetes</taxon>
        <taxon>Agaricomycetidae</taxon>
        <taxon>Agaricales</taxon>
        <taxon>Marasmiineae</taxon>
        <taxon>Marasmiaceae</taxon>
        <taxon>Marasmius</taxon>
    </lineage>
</organism>
<gene>
    <name evidence="1" type="ORF">V5O48_018742</name>
</gene>
<accession>A0ABR3EKC2</accession>
<keyword evidence="2" id="KW-1185">Reference proteome</keyword>
<dbReference type="Proteomes" id="UP001465976">
    <property type="component" value="Unassembled WGS sequence"/>
</dbReference>
<sequence>MQVEAFLNFEYNPTIRSYGRLVTVGDKTHLPSPSLFTPGEAKVQDEGLWLSDTSRPLTTKHMRRTFKLKTT</sequence>
<feature type="non-terminal residue" evidence="1">
    <location>
        <position position="71"/>
    </location>
</feature>